<dbReference type="Proteomes" id="UP001235939">
    <property type="component" value="Chromosome 17"/>
</dbReference>
<dbReference type="PANTHER" id="PTHR46060">
    <property type="entry name" value="MARINER MOS1 TRANSPOSASE-LIKE PROTEIN"/>
    <property type="match status" value="1"/>
</dbReference>
<feature type="domain" description="Mos1 transposase HTH" evidence="1">
    <location>
        <begin position="83"/>
        <end position="125"/>
    </location>
</feature>
<organism evidence="2 3">
    <name type="scientific">Cordylochernes scorpioides</name>
    <dbReference type="NCBI Taxonomy" id="51811"/>
    <lineage>
        <taxon>Eukaryota</taxon>
        <taxon>Metazoa</taxon>
        <taxon>Ecdysozoa</taxon>
        <taxon>Arthropoda</taxon>
        <taxon>Chelicerata</taxon>
        <taxon>Arachnida</taxon>
        <taxon>Pseudoscorpiones</taxon>
        <taxon>Cheliferoidea</taxon>
        <taxon>Chernetidae</taxon>
        <taxon>Cordylochernes</taxon>
    </lineage>
</organism>
<proteinExistence type="predicted"/>
<gene>
    <name evidence="2" type="ORF">LAZ67_17002473</name>
</gene>
<protein>
    <recommendedName>
        <fullName evidence="1">Mos1 transposase HTH domain-containing protein</fullName>
    </recommendedName>
</protein>
<reference evidence="2 3" key="1">
    <citation type="submission" date="2022-01" db="EMBL/GenBank/DDBJ databases">
        <title>A chromosomal length assembly of Cordylochernes scorpioides.</title>
        <authorList>
            <person name="Zeh D."/>
            <person name="Zeh J."/>
        </authorList>
    </citation>
    <scope>NUCLEOTIDE SEQUENCE [LARGE SCALE GENOMIC DNA]</scope>
    <source>
        <strain evidence="2">IN4F17</strain>
        <tissue evidence="2">Whole Body</tissue>
    </source>
</reference>
<sequence>MLQWPPILAKVQPHLRVQIQFHGAPLSWGSLLGAIRLHGLVACSLPLQFPTKDTSLVSLVLDEQPLVMELPVVSPASCKLLSVIPFLAAKKNSAEDIHTELCQVYGEGCMSSGMVRRWVREFKNGRTDVHDEPRA</sequence>
<dbReference type="Gene3D" id="1.10.10.1450">
    <property type="match status" value="1"/>
</dbReference>
<dbReference type="PANTHER" id="PTHR46060:SF1">
    <property type="entry name" value="MARINER MOS1 TRANSPOSASE-LIKE PROTEIN"/>
    <property type="match status" value="1"/>
</dbReference>
<name>A0ABY6LI66_9ARAC</name>
<keyword evidence="3" id="KW-1185">Reference proteome</keyword>
<dbReference type="InterPro" id="IPR041426">
    <property type="entry name" value="Mos1_HTH"/>
</dbReference>
<evidence type="ECO:0000313" key="2">
    <source>
        <dbReference type="EMBL" id="UYV79400.1"/>
    </source>
</evidence>
<evidence type="ECO:0000259" key="1">
    <source>
        <dbReference type="Pfam" id="PF17906"/>
    </source>
</evidence>
<dbReference type="InterPro" id="IPR052709">
    <property type="entry name" value="Transposase-MT_Hybrid"/>
</dbReference>
<dbReference type="EMBL" id="CP092879">
    <property type="protein sequence ID" value="UYV79400.1"/>
    <property type="molecule type" value="Genomic_DNA"/>
</dbReference>
<evidence type="ECO:0000313" key="3">
    <source>
        <dbReference type="Proteomes" id="UP001235939"/>
    </source>
</evidence>
<accession>A0ABY6LI66</accession>
<dbReference type="Pfam" id="PF17906">
    <property type="entry name" value="HTH_48"/>
    <property type="match status" value="1"/>
</dbReference>